<feature type="domain" description="SpoVT-AbrB" evidence="2">
    <location>
        <begin position="2"/>
        <end position="48"/>
    </location>
</feature>
<protein>
    <recommendedName>
        <fullName evidence="2">SpoVT-AbrB domain-containing protein</fullName>
    </recommendedName>
</protein>
<comment type="caution">
    <text evidence="3">The sequence shown here is derived from an EMBL/GenBank/DDBJ whole genome shotgun (WGS) entry which is preliminary data.</text>
</comment>
<sequence length="94" mass="10398">MEQTIKINPSGSLTLPKEYLKILGIFAGEKEVRLQSKGSQVVMFSAQKTVETAPKLSPQEAVKNAQAIVRQYIPAGRSLADELIAERRWEAANE</sequence>
<evidence type="ECO:0000313" key="4">
    <source>
        <dbReference type="Proteomes" id="UP000030428"/>
    </source>
</evidence>
<dbReference type="InterPro" id="IPR007159">
    <property type="entry name" value="SpoVT-AbrB_dom"/>
</dbReference>
<evidence type="ECO:0000259" key="2">
    <source>
        <dbReference type="PROSITE" id="PS51740"/>
    </source>
</evidence>
<dbReference type="AlphaFoldDB" id="A0A0A6PQC8"/>
<dbReference type="Proteomes" id="UP000030428">
    <property type="component" value="Unassembled WGS sequence"/>
</dbReference>
<evidence type="ECO:0000313" key="3">
    <source>
        <dbReference type="EMBL" id="KHD05594.1"/>
    </source>
</evidence>
<dbReference type="PROSITE" id="PS51740">
    <property type="entry name" value="SPOVT_ABRB"/>
    <property type="match status" value="1"/>
</dbReference>
<proteinExistence type="predicted"/>
<reference evidence="3 4" key="1">
    <citation type="journal article" date="2016" name="Front. Microbiol.">
        <title>Single-Cell (Meta-)Genomics of a Dimorphic Candidatus Thiomargarita nelsonii Reveals Genomic Plasticity.</title>
        <authorList>
            <person name="Flood B.E."/>
            <person name="Fliss P."/>
            <person name="Jones D.S."/>
            <person name="Dick G.J."/>
            <person name="Jain S."/>
            <person name="Kaster A.K."/>
            <person name="Winkel M."/>
            <person name="Mussmann M."/>
            <person name="Bailey J."/>
        </authorList>
    </citation>
    <scope>NUCLEOTIDE SEQUENCE [LARGE SCALE GENOMIC DNA]</scope>
    <source>
        <strain evidence="3">Hydrate Ridge</strain>
    </source>
</reference>
<dbReference type="GO" id="GO:0003677">
    <property type="term" value="F:DNA binding"/>
    <property type="evidence" value="ECO:0007669"/>
    <property type="project" value="UniProtKB-UniRule"/>
</dbReference>
<dbReference type="EMBL" id="JSZA02000020">
    <property type="protein sequence ID" value="KHD05594.1"/>
    <property type="molecule type" value="Genomic_DNA"/>
</dbReference>
<keyword evidence="4" id="KW-1185">Reference proteome</keyword>
<evidence type="ECO:0000256" key="1">
    <source>
        <dbReference type="PROSITE-ProRule" id="PRU01076"/>
    </source>
</evidence>
<keyword evidence="1" id="KW-0238">DNA-binding</keyword>
<gene>
    <name evidence="3" type="ORF">PN36_07050</name>
</gene>
<accession>A0A0A6PQC8</accession>
<organism evidence="3 4">
    <name type="scientific">Candidatus Thiomargarita nelsonii</name>
    <dbReference type="NCBI Taxonomy" id="1003181"/>
    <lineage>
        <taxon>Bacteria</taxon>
        <taxon>Pseudomonadati</taxon>
        <taxon>Pseudomonadota</taxon>
        <taxon>Gammaproteobacteria</taxon>
        <taxon>Thiotrichales</taxon>
        <taxon>Thiotrichaceae</taxon>
        <taxon>Thiomargarita</taxon>
    </lineage>
</organism>
<name>A0A0A6PQC8_9GAMM</name>